<dbReference type="AlphaFoldDB" id="A0A9P5NU97"/>
<gene>
    <name evidence="3" type="ORF">CPB84DRAFT_600999</name>
</gene>
<feature type="region of interest" description="Disordered" evidence="1">
    <location>
        <begin position="56"/>
        <end position="133"/>
    </location>
</feature>
<evidence type="ECO:0000313" key="4">
    <source>
        <dbReference type="Proteomes" id="UP000724874"/>
    </source>
</evidence>
<feature type="chain" id="PRO_5040406068" evidence="2">
    <location>
        <begin position="37"/>
        <end position="155"/>
    </location>
</feature>
<feature type="compositionally biased region" description="Polar residues" evidence="1">
    <location>
        <begin position="57"/>
        <end position="82"/>
    </location>
</feature>
<evidence type="ECO:0000256" key="1">
    <source>
        <dbReference type="SAM" id="MobiDB-lite"/>
    </source>
</evidence>
<comment type="caution">
    <text evidence="3">The sequence shown here is derived from an EMBL/GenBank/DDBJ whole genome shotgun (WGS) entry which is preliminary data.</text>
</comment>
<reference evidence="3" key="1">
    <citation type="submission" date="2020-11" db="EMBL/GenBank/DDBJ databases">
        <authorList>
            <consortium name="DOE Joint Genome Institute"/>
            <person name="Ahrendt S."/>
            <person name="Riley R."/>
            <person name="Andreopoulos W."/>
            <person name="LaButti K."/>
            <person name="Pangilinan J."/>
            <person name="Ruiz-duenas F.J."/>
            <person name="Barrasa J.M."/>
            <person name="Sanchez-Garcia M."/>
            <person name="Camarero S."/>
            <person name="Miyauchi S."/>
            <person name="Serrano A."/>
            <person name="Linde D."/>
            <person name="Babiker R."/>
            <person name="Drula E."/>
            <person name="Ayuso-Fernandez I."/>
            <person name="Pacheco R."/>
            <person name="Padilla G."/>
            <person name="Ferreira P."/>
            <person name="Barriuso J."/>
            <person name="Kellner H."/>
            <person name="Castanera R."/>
            <person name="Alfaro M."/>
            <person name="Ramirez L."/>
            <person name="Pisabarro A.G."/>
            <person name="Kuo A."/>
            <person name="Tritt A."/>
            <person name="Lipzen A."/>
            <person name="He G."/>
            <person name="Yan M."/>
            <person name="Ng V."/>
            <person name="Cullen D."/>
            <person name="Martin F."/>
            <person name="Rosso M.-N."/>
            <person name="Henrissat B."/>
            <person name="Hibbett D."/>
            <person name="Martinez A.T."/>
            <person name="Grigoriev I.V."/>
        </authorList>
    </citation>
    <scope>NUCLEOTIDE SEQUENCE</scope>
    <source>
        <strain evidence="3">AH 44721</strain>
    </source>
</reference>
<organism evidence="3 4">
    <name type="scientific">Gymnopilus junonius</name>
    <name type="common">Spectacular rustgill mushroom</name>
    <name type="synonym">Gymnopilus spectabilis subsp. junonius</name>
    <dbReference type="NCBI Taxonomy" id="109634"/>
    <lineage>
        <taxon>Eukaryota</taxon>
        <taxon>Fungi</taxon>
        <taxon>Dikarya</taxon>
        <taxon>Basidiomycota</taxon>
        <taxon>Agaricomycotina</taxon>
        <taxon>Agaricomycetes</taxon>
        <taxon>Agaricomycetidae</taxon>
        <taxon>Agaricales</taxon>
        <taxon>Agaricineae</taxon>
        <taxon>Hymenogastraceae</taxon>
        <taxon>Gymnopilus</taxon>
    </lineage>
</organism>
<dbReference type="Proteomes" id="UP000724874">
    <property type="component" value="Unassembled WGS sequence"/>
</dbReference>
<keyword evidence="2" id="KW-0732">Signal</keyword>
<feature type="compositionally biased region" description="Polar residues" evidence="1">
    <location>
        <begin position="101"/>
        <end position="113"/>
    </location>
</feature>
<dbReference type="EMBL" id="JADNYJ010000022">
    <property type="protein sequence ID" value="KAF8905554.1"/>
    <property type="molecule type" value="Genomic_DNA"/>
</dbReference>
<name>A0A9P5NU97_GYMJU</name>
<feature type="compositionally biased region" description="Low complexity" evidence="1">
    <location>
        <begin position="83"/>
        <end position="95"/>
    </location>
</feature>
<sequence length="155" mass="16002">MLRSPLRLWSNLLFTSYCFLNLFLILNASSLPSVSASSAAVNTTVTESSSLPIFATAPTNSTGLDNQVTSLSKASSSQTPSGTSLLPSTVPSVSSKVGALPTTSSVPEASTMTSSHPSSSPSPKDISSQKDTPAVPVQTSRFAFCQSYGVFCLTG</sequence>
<evidence type="ECO:0000256" key="2">
    <source>
        <dbReference type="SAM" id="SignalP"/>
    </source>
</evidence>
<protein>
    <submittedName>
        <fullName evidence="3">Uncharacterized protein</fullName>
    </submittedName>
</protein>
<feature type="signal peptide" evidence="2">
    <location>
        <begin position="1"/>
        <end position="36"/>
    </location>
</feature>
<feature type="compositionally biased region" description="Low complexity" evidence="1">
    <location>
        <begin position="114"/>
        <end position="126"/>
    </location>
</feature>
<evidence type="ECO:0000313" key="3">
    <source>
        <dbReference type="EMBL" id="KAF8905554.1"/>
    </source>
</evidence>
<proteinExistence type="predicted"/>
<accession>A0A9P5NU97</accession>
<keyword evidence="4" id="KW-1185">Reference proteome</keyword>